<accession>A0A6J2T8D2</accession>
<reference evidence="3" key="1">
    <citation type="submission" date="2025-08" db="UniProtKB">
        <authorList>
            <consortium name="RefSeq"/>
        </authorList>
    </citation>
    <scope>IDENTIFICATION</scope>
    <source>
        <strain evidence="3">11010-0011.00</strain>
        <tissue evidence="3">Whole body</tissue>
    </source>
</reference>
<dbReference type="AlphaFoldDB" id="A0A6J2T8D2"/>
<protein>
    <submittedName>
        <fullName evidence="3">Uncharacterized protein LOC115621636</fullName>
    </submittedName>
</protein>
<proteinExistence type="predicted"/>
<feature type="region of interest" description="Disordered" evidence="1">
    <location>
        <begin position="355"/>
        <end position="384"/>
    </location>
</feature>
<evidence type="ECO:0000313" key="3">
    <source>
        <dbReference type="RefSeq" id="XP_030371197.1"/>
    </source>
</evidence>
<dbReference type="OrthoDB" id="8056520at2759"/>
<dbReference type="RefSeq" id="XP_030371197.1">
    <property type="nucleotide sequence ID" value="XM_030515337.1"/>
</dbReference>
<evidence type="ECO:0000256" key="1">
    <source>
        <dbReference type="SAM" id="MobiDB-lite"/>
    </source>
</evidence>
<name>A0A6J2T8D2_DROLE</name>
<evidence type="ECO:0000313" key="2">
    <source>
        <dbReference type="Proteomes" id="UP000504634"/>
    </source>
</evidence>
<dbReference type="Proteomes" id="UP000504634">
    <property type="component" value="Unplaced"/>
</dbReference>
<gene>
    <name evidence="3" type="primary">LOC115621636</name>
</gene>
<sequence length="384" mass="44851">MQRKRMKVTELKRLYAERWHYPPALKKRPIKYAACGEKPNYDLNDPPEYTACWKSPLQSQPEIQFGPCWEYPPERYKRRPPPPPCRGATLPVELLVPTFKHCSSLYTKYDFRLEQCVHEQILVVEQLFDELDRALNEAKAFQIEKAEQMRYQAMRYRLLIGGACCTKIYPEYLSSLAEQRALCEFQKAFNDINRSNCDLGDAVMAVNDALPELYQRIDRLDHTQQSPFLLGDGYDAPSLSTVMQMIEDLYRYFFGVARKFKCWAQLIDPTQEFSIEDYLALLQDKSDFESFLQAGTEKCTCKRCDKKNPFKPYLPCWCQMRDFCEDRVKPKPPYECDMKYLINVDFNDSEAGKLSKMSVQEAETEKGTEPSDVQLVKSEDGQMD</sequence>
<keyword evidence="2" id="KW-1185">Reference proteome</keyword>
<organism evidence="2 3">
    <name type="scientific">Drosophila lebanonensis</name>
    <name type="common">Fruit fly</name>
    <name type="synonym">Scaptodrosophila lebanonensis</name>
    <dbReference type="NCBI Taxonomy" id="7225"/>
    <lineage>
        <taxon>Eukaryota</taxon>
        <taxon>Metazoa</taxon>
        <taxon>Ecdysozoa</taxon>
        <taxon>Arthropoda</taxon>
        <taxon>Hexapoda</taxon>
        <taxon>Insecta</taxon>
        <taxon>Pterygota</taxon>
        <taxon>Neoptera</taxon>
        <taxon>Endopterygota</taxon>
        <taxon>Diptera</taxon>
        <taxon>Brachycera</taxon>
        <taxon>Muscomorpha</taxon>
        <taxon>Ephydroidea</taxon>
        <taxon>Drosophilidae</taxon>
        <taxon>Scaptodrosophila</taxon>
    </lineage>
</organism>
<dbReference type="GeneID" id="115621636"/>